<gene>
    <name evidence="1" type="ORF">SI8410_12016631</name>
</gene>
<dbReference type="AlphaFoldDB" id="A0A7I8L7E3"/>
<organism evidence="1 2">
    <name type="scientific">Spirodela intermedia</name>
    <name type="common">Intermediate duckweed</name>
    <dbReference type="NCBI Taxonomy" id="51605"/>
    <lineage>
        <taxon>Eukaryota</taxon>
        <taxon>Viridiplantae</taxon>
        <taxon>Streptophyta</taxon>
        <taxon>Embryophyta</taxon>
        <taxon>Tracheophyta</taxon>
        <taxon>Spermatophyta</taxon>
        <taxon>Magnoliopsida</taxon>
        <taxon>Liliopsida</taxon>
        <taxon>Araceae</taxon>
        <taxon>Lemnoideae</taxon>
        <taxon>Spirodela</taxon>
    </lineage>
</organism>
<proteinExistence type="predicted"/>
<dbReference type="EMBL" id="LR746275">
    <property type="protein sequence ID" value="CAA7405953.1"/>
    <property type="molecule type" value="Genomic_DNA"/>
</dbReference>
<sequence length="427" mass="47088">MAAAGFASPGGFHPQEPLQQQLGCGSFCRPSPKEFQSLSQGHAKQNISISGFPHVKPSELVDPWKYKDWLSEYDPLSRPVPTFNKPELIDVQDARPESVLLSSGISEKCSQHGKIMQSLQSGSSMSEGESLSMPLISDRMGFKSLETDFCHQSGITVADEFHLYEIGGDYLQPSLVYPEAEVLLPQPTLDCFEDLPCISTMRILPDSRVLFMGTEAEIIHLGSVDGELSRNGARSNMSSMGAHIQTVTPVQRPDTAKVKASPSKKEIRRAAKERDMYRKNLFHACESLLFVILDKNKGRMALLSLMKSAPEVSHLLMQVSASITGAALAVLFSVVWKVAFSRVPFCSTKLLNTGLALGLVWLSAAVNSLRDNVVIFSRNSSRIGWTDTEMPRRVESSVNQIFFRALTLMAMAMLRCEHPCHPPAAWS</sequence>
<accession>A0A7I8L7E3</accession>
<evidence type="ECO:0000313" key="2">
    <source>
        <dbReference type="Proteomes" id="UP000663760"/>
    </source>
</evidence>
<evidence type="ECO:0000313" key="1">
    <source>
        <dbReference type="EMBL" id="CAA7405953.1"/>
    </source>
</evidence>
<reference evidence="1" key="1">
    <citation type="submission" date="2020-02" db="EMBL/GenBank/DDBJ databases">
        <authorList>
            <person name="Scholz U."/>
            <person name="Mascher M."/>
            <person name="Fiebig A."/>
        </authorList>
    </citation>
    <scope>NUCLEOTIDE SEQUENCE</scope>
</reference>
<dbReference type="PANTHER" id="PTHR35095">
    <property type="entry name" value="OS05G0143300 PROTEIN"/>
    <property type="match status" value="1"/>
</dbReference>
<name>A0A7I8L7E3_SPIIN</name>
<dbReference type="Proteomes" id="UP000663760">
    <property type="component" value="Chromosome 12"/>
</dbReference>
<dbReference type="OrthoDB" id="1918704at2759"/>
<dbReference type="PANTHER" id="PTHR35095:SF1">
    <property type="entry name" value="OS05G0143300 PROTEIN"/>
    <property type="match status" value="1"/>
</dbReference>
<keyword evidence="2" id="KW-1185">Reference proteome</keyword>
<protein>
    <submittedName>
        <fullName evidence="1">Uncharacterized protein</fullName>
    </submittedName>
</protein>